<feature type="region of interest" description="Disordered" evidence="1">
    <location>
        <begin position="64"/>
        <end position="84"/>
    </location>
</feature>
<sequence length="101" mass="11207">MANGNYHIALQIANHDIQYVNTINDHSCHQGSLRSSPAEALALTGVLQNRISFARNDSLVPTGKKKSRDCKITPTSHSSRDGNFRSVWEEEHCTDLSRDGD</sequence>
<gene>
    <name evidence="2" type="ORF">EYZ11_003883</name>
</gene>
<dbReference type="EMBL" id="SOSA01000105">
    <property type="protein sequence ID" value="THC96633.1"/>
    <property type="molecule type" value="Genomic_DNA"/>
</dbReference>
<protein>
    <submittedName>
        <fullName evidence="2">Uncharacterized protein</fullName>
    </submittedName>
</protein>
<dbReference type="AlphaFoldDB" id="A0A4S3JMB5"/>
<keyword evidence="3" id="KW-1185">Reference proteome</keyword>
<comment type="caution">
    <text evidence="2">The sequence shown here is derived from an EMBL/GenBank/DDBJ whole genome shotgun (WGS) entry which is preliminary data.</text>
</comment>
<proteinExistence type="predicted"/>
<evidence type="ECO:0000313" key="3">
    <source>
        <dbReference type="Proteomes" id="UP000308092"/>
    </source>
</evidence>
<dbReference type="VEuPathDB" id="FungiDB:EYZ11_003883"/>
<evidence type="ECO:0000256" key="1">
    <source>
        <dbReference type="SAM" id="MobiDB-lite"/>
    </source>
</evidence>
<organism evidence="2 3">
    <name type="scientific">Aspergillus tanneri</name>
    <dbReference type="NCBI Taxonomy" id="1220188"/>
    <lineage>
        <taxon>Eukaryota</taxon>
        <taxon>Fungi</taxon>
        <taxon>Dikarya</taxon>
        <taxon>Ascomycota</taxon>
        <taxon>Pezizomycotina</taxon>
        <taxon>Eurotiomycetes</taxon>
        <taxon>Eurotiomycetidae</taxon>
        <taxon>Eurotiales</taxon>
        <taxon>Aspergillaceae</taxon>
        <taxon>Aspergillus</taxon>
        <taxon>Aspergillus subgen. Circumdati</taxon>
    </lineage>
</organism>
<name>A0A4S3JMB5_9EURO</name>
<reference evidence="2 3" key="1">
    <citation type="submission" date="2019-03" db="EMBL/GenBank/DDBJ databases">
        <title>The genome sequence of a newly discovered highly antifungal drug resistant Aspergillus species, Aspergillus tanneri NIH 1004.</title>
        <authorList>
            <person name="Mounaud S."/>
            <person name="Singh I."/>
            <person name="Joardar V."/>
            <person name="Pakala S."/>
            <person name="Pakala S."/>
            <person name="Venepally P."/>
            <person name="Hoover J."/>
            <person name="Nierman W."/>
            <person name="Chung J."/>
            <person name="Losada L."/>
        </authorList>
    </citation>
    <scope>NUCLEOTIDE SEQUENCE [LARGE SCALE GENOMIC DNA]</scope>
    <source>
        <strain evidence="2 3">NIH1004</strain>
    </source>
</reference>
<evidence type="ECO:0000313" key="2">
    <source>
        <dbReference type="EMBL" id="THC96633.1"/>
    </source>
</evidence>
<dbReference type="Proteomes" id="UP000308092">
    <property type="component" value="Unassembled WGS sequence"/>
</dbReference>
<accession>A0A4S3JMB5</accession>